<dbReference type="FunFam" id="3.40.50.1820:FF:000076">
    <property type="entry name" value="phospholipase A1"/>
    <property type="match status" value="1"/>
</dbReference>
<dbReference type="SUPFAM" id="SSF53474">
    <property type="entry name" value="alpha/beta-Hydrolases"/>
    <property type="match status" value="1"/>
</dbReference>
<dbReference type="Proteomes" id="UP000494040">
    <property type="component" value="Unassembled WGS sequence"/>
</dbReference>
<dbReference type="OrthoDB" id="199913at2759"/>
<dbReference type="GO" id="GO:0016298">
    <property type="term" value="F:lipase activity"/>
    <property type="evidence" value="ECO:0007669"/>
    <property type="project" value="InterPro"/>
</dbReference>
<dbReference type="Pfam" id="PF00151">
    <property type="entry name" value="Lipase"/>
    <property type="match status" value="1"/>
</dbReference>
<keyword evidence="8" id="KW-1185">Reference proteome</keyword>
<evidence type="ECO:0000256" key="1">
    <source>
        <dbReference type="ARBA" id="ARBA00004613"/>
    </source>
</evidence>
<accession>A0A8I6RLD2</accession>
<evidence type="ECO:0000256" key="4">
    <source>
        <dbReference type="RuleBase" id="RU004262"/>
    </source>
</evidence>
<evidence type="ECO:0000313" key="7">
    <source>
        <dbReference type="EnsemblMetazoa" id="XP_014247560.1"/>
    </source>
</evidence>
<keyword evidence="5" id="KW-0732">Signal</keyword>
<evidence type="ECO:0000313" key="8">
    <source>
        <dbReference type="Proteomes" id="UP000494040"/>
    </source>
</evidence>
<dbReference type="InterPro" id="IPR029058">
    <property type="entry name" value="AB_hydrolase_fold"/>
</dbReference>
<feature type="chain" id="PRO_5035266306" description="Lipase domain-containing protein" evidence="5">
    <location>
        <begin position="22"/>
        <end position="349"/>
    </location>
</feature>
<dbReference type="CDD" id="cd00707">
    <property type="entry name" value="Pancreat_lipase_like"/>
    <property type="match status" value="1"/>
</dbReference>
<evidence type="ECO:0000256" key="3">
    <source>
        <dbReference type="ARBA" id="ARBA00022525"/>
    </source>
</evidence>
<protein>
    <recommendedName>
        <fullName evidence="6">Lipase domain-containing protein</fullName>
    </recommendedName>
</protein>
<feature type="signal peptide" evidence="5">
    <location>
        <begin position="1"/>
        <end position="21"/>
    </location>
</feature>
<dbReference type="GO" id="GO:0016042">
    <property type="term" value="P:lipid catabolic process"/>
    <property type="evidence" value="ECO:0007669"/>
    <property type="project" value="TreeGrafter"/>
</dbReference>
<dbReference type="PRINTS" id="PR00821">
    <property type="entry name" value="TAGLIPASE"/>
</dbReference>
<dbReference type="EnsemblMetazoa" id="XM_014392074.2">
    <property type="protein sequence ID" value="XP_014247560.1"/>
    <property type="gene ID" value="LOC106665576"/>
</dbReference>
<dbReference type="Gene3D" id="3.40.50.1820">
    <property type="entry name" value="alpha/beta hydrolase"/>
    <property type="match status" value="1"/>
</dbReference>
<dbReference type="AlphaFoldDB" id="A0A8I6RLD2"/>
<dbReference type="GeneID" id="106665576"/>
<comment type="subcellular location">
    <subcellularLocation>
        <location evidence="1">Secreted</location>
    </subcellularLocation>
</comment>
<dbReference type="RefSeq" id="XP_014247560.1">
    <property type="nucleotide sequence ID" value="XM_014392074.2"/>
</dbReference>
<dbReference type="InterPro" id="IPR013818">
    <property type="entry name" value="Lipase"/>
</dbReference>
<proteinExistence type="inferred from homology"/>
<dbReference type="PANTHER" id="PTHR11610">
    <property type="entry name" value="LIPASE"/>
    <property type="match status" value="1"/>
</dbReference>
<feature type="domain" description="Lipase" evidence="6">
    <location>
        <begin position="36"/>
        <end position="320"/>
    </location>
</feature>
<keyword evidence="3" id="KW-0964">Secreted</keyword>
<comment type="similarity">
    <text evidence="2 4">Belongs to the AB hydrolase superfamily. Lipase family.</text>
</comment>
<dbReference type="PANTHER" id="PTHR11610:SF151">
    <property type="entry name" value="PHOSPHOLIPASE A1 MEMBER A-LIKE PROTEIN"/>
    <property type="match status" value="1"/>
</dbReference>
<evidence type="ECO:0000256" key="5">
    <source>
        <dbReference type="SAM" id="SignalP"/>
    </source>
</evidence>
<reference evidence="7" key="1">
    <citation type="submission" date="2022-01" db="UniProtKB">
        <authorList>
            <consortium name="EnsemblMetazoa"/>
        </authorList>
    </citation>
    <scope>IDENTIFICATION</scope>
</reference>
<evidence type="ECO:0000256" key="2">
    <source>
        <dbReference type="ARBA" id="ARBA00010701"/>
    </source>
</evidence>
<name>A0A8I6RLD2_CIMLE</name>
<dbReference type="OMA" id="ILENEPC"/>
<dbReference type="InterPro" id="IPR033906">
    <property type="entry name" value="Lipase_N"/>
</dbReference>
<dbReference type="GO" id="GO:0005615">
    <property type="term" value="C:extracellular space"/>
    <property type="evidence" value="ECO:0007669"/>
    <property type="project" value="TreeGrafter"/>
</dbReference>
<organism evidence="7 8">
    <name type="scientific">Cimex lectularius</name>
    <name type="common">Bed bug</name>
    <name type="synonym">Acanthia lectularia</name>
    <dbReference type="NCBI Taxonomy" id="79782"/>
    <lineage>
        <taxon>Eukaryota</taxon>
        <taxon>Metazoa</taxon>
        <taxon>Ecdysozoa</taxon>
        <taxon>Arthropoda</taxon>
        <taxon>Hexapoda</taxon>
        <taxon>Insecta</taxon>
        <taxon>Pterygota</taxon>
        <taxon>Neoptera</taxon>
        <taxon>Paraneoptera</taxon>
        <taxon>Hemiptera</taxon>
        <taxon>Heteroptera</taxon>
        <taxon>Panheteroptera</taxon>
        <taxon>Cimicomorpha</taxon>
        <taxon>Cimicidae</taxon>
        <taxon>Cimex</taxon>
    </lineage>
</organism>
<dbReference type="InterPro" id="IPR000734">
    <property type="entry name" value="TAG_lipase"/>
</dbReference>
<dbReference type="KEGG" id="clec:106665576"/>
<evidence type="ECO:0000259" key="6">
    <source>
        <dbReference type="Pfam" id="PF00151"/>
    </source>
</evidence>
<dbReference type="GO" id="GO:0017171">
    <property type="term" value="F:serine hydrolase activity"/>
    <property type="evidence" value="ECO:0007669"/>
    <property type="project" value="TreeGrafter"/>
</dbReference>
<sequence length="349" mass="39562">MKDKFLFLFLILSCYLSNIEADLYYIASCPIILENEPCNSDTVKFFLYTRKNMNDSQYVKITDEADNITNSFYKDDLKTKIIVHGYNADMNLSVLVKLKDAYLKKYDANVWMVDWAVLVPSPCYPTAVYNVRYAGKCLAKFIDKLRKRKKTGTMDLHVVGFSLGAHVPANAAPHLKPYQIPRITGLDPALPLFLFGFISNKLDAEDGEFVDIVHTNGLLEGQVKPIGHVDFYMNGGVLQPGCGSKFPTREEVSCSHHRSVEYFAESINTEVGFWGWRCIGFYYYITDRCHAVPPFVLMGEHVNKTLRGTYSVDTNSQSPFAIGKKRLLFLVTSIPPFAVYYPVVTQSLK</sequence>